<dbReference type="AlphaFoldDB" id="A0A918NN79"/>
<sequence>MPQELTVRRILGDQPFAEIGRPVWAVTDERHGCVIAAGDLGHVMWRGSGHWLAHRIGVYEAGTLRPRHVVASRYPVCAIEPHPELPLVAVGTGRYDGSWDFQGQLLLLHLDTGRVTNLLSKSRQVRHLRWLEDGRLAMLLSPEDKDGGFGKGFELAVGVEDWLSAPAGLVDPDAVRHPMVESGLLYDPQVEDTLARLTDGRWRRRAEVRDLAVLADGSVLATGRHTDLERWSPSGGLSWALPGVGEGSVQVEAAPDGESAWVTYRGYRRDDATGRQVDRATTVRRISTADGGAMDSVDMPSPPALCATDEGWLALRPRGRDAHAALLLAPTHQPAGHLDLAPSRSNSPALRVRRSTRLLYVDGPGPDGDSPWVNAIDPPGAHGPATVRALFPLRWDPESALQPWYGPAVELADTLVHAGRSYERGATYAKAREGTYVVSRRLPGGEARWVHRTDKPLADLDGDEGKLYVVYLTGEVETLDTATGEVRARHTLRAHGHPVTPVSAAYRADQQRLVVGTVDGRILDCSVPDRQGGADTGRVGRANGTGPGDRTAPGSR</sequence>
<protein>
    <submittedName>
        <fullName evidence="2">Uncharacterized protein</fullName>
    </submittedName>
</protein>
<dbReference type="SUPFAM" id="SSF69322">
    <property type="entry name" value="Tricorn protease domain 2"/>
    <property type="match status" value="1"/>
</dbReference>
<reference evidence="2" key="1">
    <citation type="journal article" date="2014" name="Int. J. Syst. Evol. Microbiol.">
        <title>Complete genome sequence of Corynebacterium casei LMG S-19264T (=DSM 44701T), isolated from a smear-ripened cheese.</title>
        <authorList>
            <consortium name="US DOE Joint Genome Institute (JGI-PGF)"/>
            <person name="Walter F."/>
            <person name="Albersmeier A."/>
            <person name="Kalinowski J."/>
            <person name="Ruckert C."/>
        </authorList>
    </citation>
    <scope>NUCLEOTIDE SEQUENCE</scope>
    <source>
        <strain evidence="2">JCM 4956</strain>
    </source>
</reference>
<evidence type="ECO:0000256" key="1">
    <source>
        <dbReference type="SAM" id="MobiDB-lite"/>
    </source>
</evidence>
<dbReference type="Proteomes" id="UP000645555">
    <property type="component" value="Unassembled WGS sequence"/>
</dbReference>
<organism evidence="2 3">
    <name type="scientific">Streptomyces fructofermentans</name>
    <dbReference type="NCBI Taxonomy" id="152141"/>
    <lineage>
        <taxon>Bacteria</taxon>
        <taxon>Bacillati</taxon>
        <taxon>Actinomycetota</taxon>
        <taxon>Actinomycetes</taxon>
        <taxon>Kitasatosporales</taxon>
        <taxon>Streptomycetaceae</taxon>
        <taxon>Streptomyces</taxon>
    </lineage>
</organism>
<name>A0A918NN79_9ACTN</name>
<dbReference type="EMBL" id="BMWD01000024">
    <property type="protein sequence ID" value="GGX82618.1"/>
    <property type="molecule type" value="Genomic_DNA"/>
</dbReference>
<accession>A0A918NN79</accession>
<gene>
    <name evidence="2" type="ORF">GCM10010515_57700</name>
</gene>
<dbReference type="Gene3D" id="2.130.10.10">
    <property type="entry name" value="YVTN repeat-like/Quinoprotein amine dehydrogenase"/>
    <property type="match status" value="1"/>
</dbReference>
<reference evidence="2" key="2">
    <citation type="submission" date="2020-09" db="EMBL/GenBank/DDBJ databases">
        <authorList>
            <person name="Sun Q."/>
            <person name="Ohkuma M."/>
        </authorList>
    </citation>
    <scope>NUCLEOTIDE SEQUENCE</scope>
    <source>
        <strain evidence="2">JCM 4956</strain>
    </source>
</reference>
<keyword evidence="3" id="KW-1185">Reference proteome</keyword>
<feature type="region of interest" description="Disordered" evidence="1">
    <location>
        <begin position="526"/>
        <end position="556"/>
    </location>
</feature>
<dbReference type="RefSeq" id="WP_190038516.1">
    <property type="nucleotide sequence ID" value="NZ_BMWD01000024.1"/>
</dbReference>
<proteinExistence type="predicted"/>
<comment type="caution">
    <text evidence="2">The sequence shown here is derived from an EMBL/GenBank/DDBJ whole genome shotgun (WGS) entry which is preliminary data.</text>
</comment>
<evidence type="ECO:0000313" key="2">
    <source>
        <dbReference type="EMBL" id="GGX82618.1"/>
    </source>
</evidence>
<dbReference type="InterPro" id="IPR015943">
    <property type="entry name" value="WD40/YVTN_repeat-like_dom_sf"/>
</dbReference>
<evidence type="ECO:0000313" key="3">
    <source>
        <dbReference type="Proteomes" id="UP000645555"/>
    </source>
</evidence>